<evidence type="ECO:0000313" key="1">
    <source>
        <dbReference type="EMBL" id="KAK9192618.1"/>
    </source>
</evidence>
<sequence>MLDIDDPRCLTGCSYWLALNFRWPFGDSLGFLSSTRPNIEMTKGKNIMVGVIPLTTIHATTSNVGSKEEIDEDSSAYVDEIKKKKVIKLENSEDEDEPIVEDTYPW</sequence>
<name>A0AAP0LY96_9ROSI</name>
<protein>
    <submittedName>
        <fullName evidence="1">Uncharacterized protein</fullName>
    </submittedName>
</protein>
<gene>
    <name evidence="1" type="ORF">WN944_003311</name>
</gene>
<dbReference type="AlphaFoldDB" id="A0AAP0LY96"/>
<reference evidence="1 2" key="1">
    <citation type="submission" date="2024-05" db="EMBL/GenBank/DDBJ databases">
        <title>Haplotype-resolved chromosome-level genome assembly of Huyou (Citrus changshanensis).</title>
        <authorList>
            <person name="Miao C."/>
            <person name="Chen W."/>
            <person name="Wu Y."/>
            <person name="Wang L."/>
            <person name="Zhao S."/>
            <person name="Grierson D."/>
            <person name="Xu C."/>
            <person name="Chen K."/>
        </authorList>
    </citation>
    <scope>NUCLEOTIDE SEQUENCE [LARGE SCALE GENOMIC DNA]</scope>
    <source>
        <strain evidence="1">01-14</strain>
        <tissue evidence="1">Leaf</tissue>
    </source>
</reference>
<proteinExistence type="predicted"/>
<evidence type="ECO:0000313" key="2">
    <source>
        <dbReference type="Proteomes" id="UP001428341"/>
    </source>
</evidence>
<organism evidence="1 2">
    <name type="scientific">Citrus x changshan-huyou</name>
    <dbReference type="NCBI Taxonomy" id="2935761"/>
    <lineage>
        <taxon>Eukaryota</taxon>
        <taxon>Viridiplantae</taxon>
        <taxon>Streptophyta</taxon>
        <taxon>Embryophyta</taxon>
        <taxon>Tracheophyta</taxon>
        <taxon>Spermatophyta</taxon>
        <taxon>Magnoliopsida</taxon>
        <taxon>eudicotyledons</taxon>
        <taxon>Gunneridae</taxon>
        <taxon>Pentapetalae</taxon>
        <taxon>rosids</taxon>
        <taxon>malvids</taxon>
        <taxon>Sapindales</taxon>
        <taxon>Rutaceae</taxon>
        <taxon>Aurantioideae</taxon>
        <taxon>Citrus</taxon>
    </lineage>
</organism>
<dbReference type="EMBL" id="JBCGBO010000006">
    <property type="protein sequence ID" value="KAK9192618.1"/>
    <property type="molecule type" value="Genomic_DNA"/>
</dbReference>
<keyword evidence="2" id="KW-1185">Reference proteome</keyword>
<accession>A0AAP0LY96</accession>
<comment type="caution">
    <text evidence="1">The sequence shown here is derived from an EMBL/GenBank/DDBJ whole genome shotgun (WGS) entry which is preliminary data.</text>
</comment>
<dbReference type="Proteomes" id="UP001428341">
    <property type="component" value="Unassembled WGS sequence"/>
</dbReference>